<name>A0ABS8XH66_9BURK</name>
<sequence length="140" mass="14642">MKPLLLALALGLALPALAQTQVRRAQVYRCGTDGRDLRDSPCPAGPQASGTVDYDQPSSADSRAARERHLAEARQASALAAARRASEAEARHQRSLAVGLQSLPPPAQAASSPAFPPPPKRPHLARPAKPHKPAASVAGR</sequence>
<evidence type="ECO:0000256" key="2">
    <source>
        <dbReference type="SAM" id="SignalP"/>
    </source>
</evidence>
<keyword evidence="4" id="KW-1185">Reference proteome</keyword>
<feature type="compositionally biased region" description="Basic and acidic residues" evidence="1">
    <location>
        <begin position="63"/>
        <end position="72"/>
    </location>
</feature>
<keyword evidence="2" id="KW-0732">Signal</keyword>
<dbReference type="EMBL" id="JAJTWT010000004">
    <property type="protein sequence ID" value="MCE4537899.1"/>
    <property type="molecule type" value="Genomic_DNA"/>
</dbReference>
<evidence type="ECO:0000313" key="4">
    <source>
        <dbReference type="Proteomes" id="UP001201463"/>
    </source>
</evidence>
<evidence type="ECO:0000256" key="1">
    <source>
        <dbReference type="SAM" id="MobiDB-lite"/>
    </source>
</evidence>
<comment type="caution">
    <text evidence="3">The sequence shown here is derived from an EMBL/GenBank/DDBJ whole genome shotgun (WGS) entry which is preliminary data.</text>
</comment>
<dbReference type="RefSeq" id="WP_233392186.1">
    <property type="nucleotide sequence ID" value="NZ_JAJTWT010000004.1"/>
</dbReference>
<feature type="compositionally biased region" description="Low complexity" evidence="1">
    <location>
        <begin position="73"/>
        <end position="83"/>
    </location>
</feature>
<feature type="compositionally biased region" description="Basic residues" evidence="1">
    <location>
        <begin position="120"/>
        <end position="132"/>
    </location>
</feature>
<organism evidence="3 4">
    <name type="scientific">Pelomonas caseinilytica</name>
    <dbReference type="NCBI Taxonomy" id="2906763"/>
    <lineage>
        <taxon>Bacteria</taxon>
        <taxon>Pseudomonadati</taxon>
        <taxon>Pseudomonadota</taxon>
        <taxon>Betaproteobacteria</taxon>
        <taxon>Burkholderiales</taxon>
        <taxon>Sphaerotilaceae</taxon>
        <taxon>Roseateles</taxon>
    </lineage>
</organism>
<accession>A0ABS8XH66</accession>
<dbReference type="Proteomes" id="UP001201463">
    <property type="component" value="Unassembled WGS sequence"/>
</dbReference>
<proteinExistence type="predicted"/>
<protein>
    <recommendedName>
        <fullName evidence="5">DUF4124 domain-containing protein</fullName>
    </recommendedName>
</protein>
<evidence type="ECO:0008006" key="5">
    <source>
        <dbReference type="Google" id="ProtNLM"/>
    </source>
</evidence>
<evidence type="ECO:0000313" key="3">
    <source>
        <dbReference type="EMBL" id="MCE4537899.1"/>
    </source>
</evidence>
<reference evidence="3 4" key="1">
    <citation type="submission" date="2021-12" db="EMBL/GenBank/DDBJ databases">
        <title>Genome seq of p7.</title>
        <authorList>
            <person name="Seo T."/>
        </authorList>
    </citation>
    <scope>NUCLEOTIDE SEQUENCE [LARGE SCALE GENOMIC DNA]</scope>
    <source>
        <strain evidence="3 4">P7</strain>
    </source>
</reference>
<gene>
    <name evidence="3" type="ORF">LXT12_11635</name>
</gene>
<feature type="region of interest" description="Disordered" evidence="1">
    <location>
        <begin position="32"/>
        <end position="140"/>
    </location>
</feature>
<feature type="signal peptide" evidence="2">
    <location>
        <begin position="1"/>
        <end position="18"/>
    </location>
</feature>
<feature type="chain" id="PRO_5046269567" description="DUF4124 domain-containing protein" evidence="2">
    <location>
        <begin position="19"/>
        <end position="140"/>
    </location>
</feature>